<evidence type="ECO:0000313" key="3">
    <source>
        <dbReference type="Proteomes" id="UP000076881"/>
    </source>
</evidence>
<feature type="compositionally biased region" description="Acidic residues" evidence="1">
    <location>
        <begin position="10"/>
        <end position="25"/>
    </location>
</feature>
<organism evidence="2 3">
    <name type="scientific">Akanthomyces lecanii RCEF 1005</name>
    <dbReference type="NCBI Taxonomy" id="1081108"/>
    <lineage>
        <taxon>Eukaryota</taxon>
        <taxon>Fungi</taxon>
        <taxon>Dikarya</taxon>
        <taxon>Ascomycota</taxon>
        <taxon>Pezizomycotina</taxon>
        <taxon>Sordariomycetes</taxon>
        <taxon>Hypocreomycetidae</taxon>
        <taxon>Hypocreales</taxon>
        <taxon>Cordycipitaceae</taxon>
        <taxon>Akanthomyces</taxon>
        <taxon>Cordyceps confragosa</taxon>
    </lineage>
</organism>
<feature type="compositionally biased region" description="Gly residues" evidence="1">
    <location>
        <begin position="26"/>
        <end position="35"/>
    </location>
</feature>
<sequence>MTAHLLIDGYDSDSSDCNDDNDGNDGNDGNGGTNGNAGNTGSENGIDSSNQQHDDAEPIPLKSHDDDTTVNVDRQSALELEDSRGSVELACQLGMKRVAPNGDNSDDGSNAEVNAASRIKLSKESDHTTLADGSYNKYCGLLAGLQGIRAYQTSSSDNGGTPYFELECLGQDGQWCWIAESEIQRSVPSAVGTFWGCGPEDWSPPETAEGEIGREVWKRPLPTDGDGVPDALLIMGRKTSRSGQTKYLMQKVGYPAAKPVWTNEEIVNEKYTHEYKLYCSNHTVCSELTEGKERQLSAIVGHRLNGEKGSQKGIQFSCQWTNDTETWEAEDKVQKRYNAAVLTYWRSDPKARPSCKVPERRLQILGHEKSGTSLLLKVQMVGRSSCDGCAVCGNLPCRKNSKCTPNVPLVPVERLLLQWPKTTMKYVEDRGLAPYKRSSRVKRQSERLQRRKEHN</sequence>
<dbReference type="EMBL" id="AZHF01000009">
    <property type="protein sequence ID" value="OAA71130.1"/>
    <property type="molecule type" value="Genomic_DNA"/>
</dbReference>
<feature type="region of interest" description="Disordered" evidence="1">
    <location>
        <begin position="1"/>
        <end position="69"/>
    </location>
</feature>
<evidence type="ECO:0000313" key="2">
    <source>
        <dbReference type="EMBL" id="OAA71130.1"/>
    </source>
</evidence>
<gene>
    <name evidence="2" type="ORF">LEL_09721</name>
</gene>
<name>A0A168C9W0_CORDF</name>
<accession>A0A168C9W0</accession>
<protein>
    <submittedName>
        <fullName evidence="2">Chromo domain protein</fullName>
    </submittedName>
</protein>
<dbReference type="STRING" id="1081108.A0A168C9W0"/>
<feature type="compositionally biased region" description="Basic and acidic residues" evidence="1">
    <location>
        <begin position="52"/>
        <end position="67"/>
    </location>
</feature>
<dbReference type="Proteomes" id="UP000076881">
    <property type="component" value="Unassembled WGS sequence"/>
</dbReference>
<proteinExistence type="predicted"/>
<comment type="caution">
    <text evidence="2">The sequence shown here is derived from an EMBL/GenBank/DDBJ whole genome shotgun (WGS) entry which is preliminary data.</text>
</comment>
<dbReference type="OrthoDB" id="5075809at2759"/>
<feature type="compositionally biased region" description="Low complexity" evidence="1">
    <location>
        <begin position="36"/>
        <end position="45"/>
    </location>
</feature>
<reference evidence="2 3" key="1">
    <citation type="journal article" date="2016" name="Genome Biol. Evol.">
        <title>Divergent and convergent evolution of fungal pathogenicity.</title>
        <authorList>
            <person name="Shang Y."/>
            <person name="Xiao G."/>
            <person name="Zheng P."/>
            <person name="Cen K."/>
            <person name="Zhan S."/>
            <person name="Wang C."/>
        </authorList>
    </citation>
    <scope>NUCLEOTIDE SEQUENCE [LARGE SCALE GENOMIC DNA]</scope>
    <source>
        <strain evidence="2 3">RCEF 1005</strain>
    </source>
</reference>
<keyword evidence="3" id="KW-1185">Reference proteome</keyword>
<dbReference type="AlphaFoldDB" id="A0A168C9W0"/>
<evidence type="ECO:0000256" key="1">
    <source>
        <dbReference type="SAM" id="MobiDB-lite"/>
    </source>
</evidence>